<dbReference type="InterPro" id="IPR027806">
    <property type="entry name" value="HARBI1_dom"/>
</dbReference>
<evidence type="ECO:0000256" key="6">
    <source>
        <dbReference type="ARBA" id="ARBA00022801"/>
    </source>
</evidence>
<dbReference type="GO" id="GO:0005634">
    <property type="term" value="C:nucleus"/>
    <property type="evidence" value="ECO:0007669"/>
    <property type="project" value="UniProtKB-SubCell"/>
</dbReference>
<dbReference type="EMBL" id="LNIX01000014">
    <property type="protein sequence ID" value="OXA46951.1"/>
    <property type="molecule type" value="Genomic_DNA"/>
</dbReference>
<dbReference type="OMA" id="FQYERAN"/>
<dbReference type="Proteomes" id="UP000198287">
    <property type="component" value="Unassembled WGS sequence"/>
</dbReference>
<gene>
    <name evidence="9" type="ORF">Fcan01_18361</name>
</gene>
<dbReference type="OrthoDB" id="6627079at2759"/>
<feature type="domain" description="DDE Tnp4" evidence="8">
    <location>
        <begin position="177"/>
        <end position="343"/>
    </location>
</feature>
<dbReference type="PANTHER" id="PTHR22930">
    <property type="match status" value="1"/>
</dbReference>
<comment type="subcellular location">
    <subcellularLocation>
        <location evidence="2">Nucleus</location>
    </subcellularLocation>
</comment>
<evidence type="ECO:0000256" key="7">
    <source>
        <dbReference type="ARBA" id="ARBA00023242"/>
    </source>
</evidence>
<comment type="cofactor">
    <cofactor evidence="1">
        <name>a divalent metal cation</name>
        <dbReference type="ChEBI" id="CHEBI:60240"/>
    </cofactor>
</comment>
<protein>
    <submittedName>
        <fullName evidence="9">Putative nuclease HARBI1</fullName>
    </submittedName>
</protein>
<evidence type="ECO:0000256" key="1">
    <source>
        <dbReference type="ARBA" id="ARBA00001968"/>
    </source>
</evidence>
<dbReference type="InterPro" id="IPR045249">
    <property type="entry name" value="HARBI1-like"/>
</dbReference>
<keyword evidence="6" id="KW-0378">Hydrolase</keyword>
<dbReference type="GO" id="GO:0004518">
    <property type="term" value="F:nuclease activity"/>
    <property type="evidence" value="ECO:0007669"/>
    <property type="project" value="UniProtKB-KW"/>
</dbReference>
<evidence type="ECO:0000259" key="8">
    <source>
        <dbReference type="Pfam" id="PF13359"/>
    </source>
</evidence>
<comment type="caution">
    <text evidence="9">The sequence shown here is derived from an EMBL/GenBank/DDBJ whole genome shotgun (WGS) entry which is preliminary data.</text>
</comment>
<name>A0A226DQJ1_FOLCA</name>
<evidence type="ECO:0000313" key="10">
    <source>
        <dbReference type="Proteomes" id="UP000198287"/>
    </source>
</evidence>
<proteinExistence type="inferred from homology"/>
<dbReference type="GO" id="GO:0046872">
    <property type="term" value="F:metal ion binding"/>
    <property type="evidence" value="ECO:0007669"/>
    <property type="project" value="UniProtKB-KW"/>
</dbReference>
<dbReference type="Pfam" id="PF13359">
    <property type="entry name" value="DDE_Tnp_4"/>
    <property type="match status" value="1"/>
</dbReference>
<evidence type="ECO:0000313" key="9">
    <source>
        <dbReference type="EMBL" id="OXA46951.1"/>
    </source>
</evidence>
<comment type="similarity">
    <text evidence="3">Belongs to the HARBI1 family.</text>
</comment>
<organism evidence="9 10">
    <name type="scientific">Folsomia candida</name>
    <name type="common">Springtail</name>
    <dbReference type="NCBI Taxonomy" id="158441"/>
    <lineage>
        <taxon>Eukaryota</taxon>
        <taxon>Metazoa</taxon>
        <taxon>Ecdysozoa</taxon>
        <taxon>Arthropoda</taxon>
        <taxon>Hexapoda</taxon>
        <taxon>Collembola</taxon>
        <taxon>Entomobryomorpha</taxon>
        <taxon>Isotomoidea</taxon>
        <taxon>Isotomidae</taxon>
        <taxon>Proisotominae</taxon>
        <taxon>Folsomia</taxon>
    </lineage>
</organism>
<reference evidence="9 10" key="1">
    <citation type="submission" date="2015-12" db="EMBL/GenBank/DDBJ databases">
        <title>The genome of Folsomia candida.</title>
        <authorList>
            <person name="Faddeeva A."/>
            <person name="Derks M.F."/>
            <person name="Anvar Y."/>
            <person name="Smit S."/>
            <person name="Van Straalen N."/>
            <person name="Roelofs D."/>
        </authorList>
    </citation>
    <scope>NUCLEOTIDE SEQUENCE [LARGE SCALE GENOMIC DNA]</scope>
    <source>
        <strain evidence="9 10">VU population</strain>
        <tissue evidence="9">Whole body</tissue>
    </source>
</reference>
<keyword evidence="5" id="KW-0479">Metal-binding</keyword>
<dbReference type="GO" id="GO:0016787">
    <property type="term" value="F:hydrolase activity"/>
    <property type="evidence" value="ECO:0007669"/>
    <property type="project" value="UniProtKB-KW"/>
</dbReference>
<sequence>MESDSDIELVTVITCTTLALQLQRRKRKQRKNYHVNPYLQLRSTKGRFFKDFDDMRSTPHIFQENYHMSPQDFDQLLNIIQHRLEPKVSTRPHDAISPQEKLSVPLEFLASGSLQRHVASTYRISKQRLGPIIEQTSRAIFEELKASFMKPPTKQEWVEISNEYNGLWNFPNTIGAIDGKHVAIKCPISAGSVFYNYKGYHSIVLMGLAAADYRFLFIDVGGYGSESDSQVFRSCDLGRALYGELLDLPDDSPVFGKNMPYFFVADDAFPLVRRIMKPYCPSRKGARLTDEQRIFNYRLSRARRCIENSFGILCARWACLARTLFMKPERAQVVVAACCMLHNFLLKKCTDIYSPPGFADYVDSDGLLVEGSWRMRVPDNSMFNTNITQQIQNPNISVGNEIRNHLSAFVNSIQGSLDWQRASVFLE</sequence>
<accession>A0A226DQJ1</accession>
<dbReference type="PANTHER" id="PTHR22930:SF269">
    <property type="entry name" value="NUCLEASE HARBI1-LIKE PROTEIN"/>
    <property type="match status" value="1"/>
</dbReference>
<keyword evidence="4" id="KW-0540">Nuclease</keyword>
<evidence type="ECO:0000256" key="3">
    <source>
        <dbReference type="ARBA" id="ARBA00006958"/>
    </source>
</evidence>
<evidence type="ECO:0000256" key="2">
    <source>
        <dbReference type="ARBA" id="ARBA00004123"/>
    </source>
</evidence>
<keyword evidence="10" id="KW-1185">Reference proteome</keyword>
<evidence type="ECO:0000256" key="5">
    <source>
        <dbReference type="ARBA" id="ARBA00022723"/>
    </source>
</evidence>
<dbReference type="AlphaFoldDB" id="A0A226DQJ1"/>
<evidence type="ECO:0000256" key="4">
    <source>
        <dbReference type="ARBA" id="ARBA00022722"/>
    </source>
</evidence>
<keyword evidence="7" id="KW-0539">Nucleus</keyword>